<feature type="signal peptide" evidence="7">
    <location>
        <begin position="1"/>
        <end position="26"/>
    </location>
</feature>
<keyword evidence="6" id="KW-0812">Transmembrane</keyword>
<evidence type="ECO:0000256" key="6">
    <source>
        <dbReference type="SAM" id="Phobius"/>
    </source>
</evidence>
<sequence>MKKVLKTIGLIGLAFCLFWGVTQTNAETTPGNITFKSTLKPDKPKLPQTNNSGGNTSSSSSTTSSGGNTASSGKNLPSTGETRRLVLTIVGVVILFIVFLVYISRKKNKEKCL</sequence>
<keyword evidence="10" id="KW-1185">Reference proteome</keyword>
<keyword evidence="6" id="KW-0472">Membrane</keyword>
<accession>A0A1T4M4K6</accession>
<evidence type="ECO:0000256" key="1">
    <source>
        <dbReference type="ARBA" id="ARBA00022512"/>
    </source>
</evidence>
<name>A0A1T4M4K6_9ENTE</name>
<feature type="domain" description="Gram-positive cocci surface proteins LPxTG" evidence="8">
    <location>
        <begin position="69"/>
        <end position="109"/>
    </location>
</feature>
<feature type="chain" id="PRO_5012730161" evidence="7">
    <location>
        <begin position="27"/>
        <end position="113"/>
    </location>
</feature>
<proteinExistence type="predicted"/>
<evidence type="ECO:0000256" key="2">
    <source>
        <dbReference type="ARBA" id="ARBA00022525"/>
    </source>
</evidence>
<feature type="compositionally biased region" description="Low complexity" evidence="5">
    <location>
        <begin position="49"/>
        <end position="75"/>
    </location>
</feature>
<dbReference type="InterPro" id="IPR019931">
    <property type="entry name" value="LPXTG_anchor"/>
</dbReference>
<evidence type="ECO:0000313" key="9">
    <source>
        <dbReference type="EMBL" id="SJZ61807.1"/>
    </source>
</evidence>
<keyword evidence="6" id="KW-1133">Transmembrane helix</keyword>
<keyword evidence="4" id="KW-0572">Peptidoglycan-anchor</keyword>
<evidence type="ECO:0000256" key="4">
    <source>
        <dbReference type="ARBA" id="ARBA00023088"/>
    </source>
</evidence>
<dbReference type="NCBIfam" id="TIGR01167">
    <property type="entry name" value="LPXTG_anchor"/>
    <property type="match status" value="1"/>
</dbReference>
<evidence type="ECO:0000256" key="3">
    <source>
        <dbReference type="ARBA" id="ARBA00022729"/>
    </source>
</evidence>
<feature type="transmembrane region" description="Helical" evidence="6">
    <location>
        <begin position="85"/>
        <end position="103"/>
    </location>
</feature>
<dbReference type="STRING" id="263852.SAMN02745116_00926"/>
<feature type="region of interest" description="Disordered" evidence="5">
    <location>
        <begin position="30"/>
        <end position="79"/>
    </location>
</feature>
<dbReference type="Pfam" id="PF00746">
    <property type="entry name" value="Gram_pos_anchor"/>
    <property type="match status" value="1"/>
</dbReference>
<dbReference type="RefSeq" id="WP_078806856.1">
    <property type="nucleotide sequence ID" value="NZ_FUXI01000008.1"/>
</dbReference>
<evidence type="ECO:0000313" key="10">
    <source>
        <dbReference type="Proteomes" id="UP000190328"/>
    </source>
</evidence>
<keyword evidence="3 7" id="KW-0732">Signal</keyword>
<protein>
    <submittedName>
        <fullName evidence="9">LPXTG-motif cell wall anchor domain-containing protein</fullName>
    </submittedName>
</protein>
<gene>
    <name evidence="9" type="ORF">SAMN02745116_00926</name>
</gene>
<dbReference type="AlphaFoldDB" id="A0A1T4M4K6"/>
<reference evidence="9 10" key="1">
    <citation type="submission" date="2017-02" db="EMBL/GenBank/DDBJ databases">
        <authorList>
            <person name="Peterson S.W."/>
        </authorList>
    </citation>
    <scope>NUCLEOTIDE SEQUENCE [LARGE SCALE GENOMIC DNA]</scope>
    <source>
        <strain evidence="9 10">ATCC BAA-1030</strain>
    </source>
</reference>
<keyword evidence="1" id="KW-0134">Cell wall</keyword>
<evidence type="ECO:0000259" key="8">
    <source>
        <dbReference type="Pfam" id="PF00746"/>
    </source>
</evidence>
<evidence type="ECO:0000256" key="5">
    <source>
        <dbReference type="SAM" id="MobiDB-lite"/>
    </source>
</evidence>
<dbReference type="EMBL" id="FUXI01000008">
    <property type="protein sequence ID" value="SJZ61807.1"/>
    <property type="molecule type" value="Genomic_DNA"/>
</dbReference>
<organism evidence="9 10">
    <name type="scientific">Pilibacter termitis</name>
    <dbReference type="NCBI Taxonomy" id="263852"/>
    <lineage>
        <taxon>Bacteria</taxon>
        <taxon>Bacillati</taxon>
        <taxon>Bacillota</taxon>
        <taxon>Bacilli</taxon>
        <taxon>Lactobacillales</taxon>
        <taxon>Enterococcaceae</taxon>
        <taxon>Pilibacter</taxon>
    </lineage>
</organism>
<dbReference type="Proteomes" id="UP000190328">
    <property type="component" value="Unassembled WGS sequence"/>
</dbReference>
<keyword evidence="2" id="KW-0964">Secreted</keyword>
<evidence type="ECO:0000256" key="7">
    <source>
        <dbReference type="SAM" id="SignalP"/>
    </source>
</evidence>